<sequence>MSNSIQYISCPSRSICASPSSTPEELERRAIIQRNDLLLHEAVIKNDTDGVRKILKEPVDINSRNNYGRAPIHWASARGNIDIMDMLLNAHCDIEARDKAQYTLLTCAARNNRAEVIDFLLDTLEDVQIDAVDGDGQTALFHAAANGHVSIVKRLIEMGASLDRKNKENKSALHEACQGGHVEVTQMLLAREAAMEARDNQENTPLHVAVQHQQNQIVQILLDNGADPDSENQVREIGCILLRKLNLL</sequence>
<dbReference type="SUPFAM" id="SSF48403">
    <property type="entry name" value="Ankyrin repeat"/>
    <property type="match status" value="1"/>
</dbReference>
<dbReference type="AlphaFoldDB" id="N6T411"/>
<protein>
    <submittedName>
        <fullName evidence="3">Uncharacterized protein</fullName>
    </submittedName>
</protein>
<evidence type="ECO:0000256" key="1">
    <source>
        <dbReference type="ARBA" id="ARBA00022737"/>
    </source>
</evidence>
<keyword evidence="1" id="KW-0677">Repeat</keyword>
<evidence type="ECO:0000256" key="2">
    <source>
        <dbReference type="ARBA" id="ARBA00023043"/>
    </source>
</evidence>
<dbReference type="HOGENOM" id="CLU_000134_18_0_1"/>
<dbReference type="InterPro" id="IPR002110">
    <property type="entry name" value="Ankyrin_rpt"/>
</dbReference>
<name>N6T411_DENPD</name>
<keyword evidence="2" id="KW-0040">ANK repeat</keyword>
<dbReference type="PANTHER" id="PTHR24173:SF74">
    <property type="entry name" value="ANKYRIN REPEAT DOMAIN-CONTAINING PROTEIN 16"/>
    <property type="match status" value="1"/>
</dbReference>
<proteinExistence type="predicted"/>
<accession>N6T411</accession>
<dbReference type="PROSITE" id="PS50088">
    <property type="entry name" value="ANK_REPEAT"/>
    <property type="match status" value="4"/>
</dbReference>
<reference evidence="3" key="1">
    <citation type="journal article" date="2013" name="Genome Biol.">
        <title>Draft genome of the mountain pine beetle, Dendroctonus ponderosae Hopkins, a major forest pest.</title>
        <authorList>
            <person name="Keeling C.I."/>
            <person name="Yuen M.M."/>
            <person name="Liao N.Y."/>
            <person name="Docking T.R."/>
            <person name="Chan S.K."/>
            <person name="Taylor G.A."/>
            <person name="Palmquist D.L."/>
            <person name="Jackman S.D."/>
            <person name="Nguyen A."/>
            <person name="Li M."/>
            <person name="Henderson H."/>
            <person name="Janes J.K."/>
            <person name="Zhao Y."/>
            <person name="Pandoh P."/>
            <person name="Moore R."/>
            <person name="Sperling F.A."/>
            <person name="Huber D.P."/>
            <person name="Birol I."/>
            <person name="Jones S.J."/>
            <person name="Bohlmann J."/>
        </authorList>
    </citation>
    <scope>NUCLEOTIDE SEQUENCE</scope>
</reference>
<dbReference type="OMA" id="CDINGYN"/>
<dbReference type="PRINTS" id="PR01415">
    <property type="entry name" value="ANKYRIN"/>
</dbReference>
<dbReference type="PROSITE" id="PS50297">
    <property type="entry name" value="ANK_REP_REGION"/>
    <property type="match status" value="4"/>
</dbReference>
<organism evidence="3">
    <name type="scientific">Dendroctonus ponderosae</name>
    <name type="common">Mountain pine beetle</name>
    <dbReference type="NCBI Taxonomy" id="77166"/>
    <lineage>
        <taxon>Eukaryota</taxon>
        <taxon>Metazoa</taxon>
        <taxon>Ecdysozoa</taxon>
        <taxon>Arthropoda</taxon>
        <taxon>Hexapoda</taxon>
        <taxon>Insecta</taxon>
        <taxon>Pterygota</taxon>
        <taxon>Neoptera</taxon>
        <taxon>Endopterygota</taxon>
        <taxon>Coleoptera</taxon>
        <taxon>Polyphaga</taxon>
        <taxon>Cucujiformia</taxon>
        <taxon>Curculionidae</taxon>
        <taxon>Scolytinae</taxon>
        <taxon>Dendroctonus</taxon>
    </lineage>
</organism>
<dbReference type="InterPro" id="IPR036770">
    <property type="entry name" value="Ankyrin_rpt-contain_sf"/>
</dbReference>
<dbReference type="OrthoDB" id="448455at2759"/>
<dbReference type="Pfam" id="PF12796">
    <property type="entry name" value="Ank_2"/>
    <property type="match status" value="2"/>
</dbReference>
<dbReference type="SMART" id="SM00248">
    <property type="entry name" value="ANK"/>
    <property type="match status" value="6"/>
</dbReference>
<dbReference type="EMBL" id="KB741223">
    <property type="protein sequence ID" value="ENN72373.1"/>
    <property type="molecule type" value="Genomic_DNA"/>
</dbReference>
<dbReference type="Gene3D" id="1.25.40.20">
    <property type="entry name" value="Ankyrin repeat-containing domain"/>
    <property type="match status" value="3"/>
</dbReference>
<dbReference type="PANTHER" id="PTHR24173">
    <property type="entry name" value="ANKYRIN REPEAT CONTAINING"/>
    <property type="match status" value="1"/>
</dbReference>
<feature type="non-terminal residue" evidence="3">
    <location>
        <position position="1"/>
    </location>
</feature>
<evidence type="ECO:0000313" key="3">
    <source>
        <dbReference type="EMBL" id="ENN72373.1"/>
    </source>
</evidence>
<gene>
    <name evidence="3" type="ORF">YQE_11008</name>
</gene>